<dbReference type="InterPro" id="IPR000873">
    <property type="entry name" value="AMP-dep_synth/lig_dom"/>
</dbReference>
<dbReference type="SUPFAM" id="SSF56801">
    <property type="entry name" value="Acetyl-CoA synthetase-like"/>
    <property type="match status" value="1"/>
</dbReference>
<name>X0WX97_9ZZZZ</name>
<dbReference type="AlphaFoldDB" id="X0WX97"/>
<dbReference type="GO" id="GO:0016405">
    <property type="term" value="F:CoA-ligase activity"/>
    <property type="evidence" value="ECO:0007669"/>
    <property type="project" value="TreeGrafter"/>
</dbReference>
<feature type="non-terminal residue" evidence="4">
    <location>
        <position position="215"/>
    </location>
</feature>
<dbReference type="Gene3D" id="3.40.50.12780">
    <property type="entry name" value="N-terminal domain of ligase-like"/>
    <property type="match status" value="1"/>
</dbReference>
<dbReference type="PANTHER" id="PTHR24096">
    <property type="entry name" value="LONG-CHAIN-FATTY-ACID--COA LIGASE"/>
    <property type="match status" value="1"/>
</dbReference>
<gene>
    <name evidence="4" type="ORF">S01H1_70668</name>
</gene>
<dbReference type="InterPro" id="IPR042099">
    <property type="entry name" value="ANL_N_sf"/>
</dbReference>
<protein>
    <recommendedName>
        <fullName evidence="3">AMP-dependent synthetase/ligase domain-containing protein</fullName>
    </recommendedName>
</protein>
<comment type="caution">
    <text evidence="4">The sequence shown here is derived from an EMBL/GenBank/DDBJ whole genome shotgun (WGS) entry which is preliminary data.</text>
</comment>
<organism evidence="4">
    <name type="scientific">marine sediment metagenome</name>
    <dbReference type="NCBI Taxonomy" id="412755"/>
    <lineage>
        <taxon>unclassified sequences</taxon>
        <taxon>metagenomes</taxon>
        <taxon>ecological metagenomes</taxon>
    </lineage>
</organism>
<dbReference type="Pfam" id="PF00501">
    <property type="entry name" value="AMP-binding"/>
    <property type="match status" value="1"/>
</dbReference>
<sequence length="215" mass="24847">MQLNVPDPFNMDENKRWFKKWWPKGVPINTTFEEKTLNELLDEQVEKYREKNFIWFLDTWITYGQFQDYVKSFATALTNLGIQKGDVVSLHLPNCPQYIVGYYAITRIGAIASGINPTYQPIEILHQFEIIRPKMLIVLDSLYEKFIKPIIKDTNIETIIYTNLTDLTNIKGVKKAIGKFVKKIPSGKVDFPGALKFSDLIKTEPGEINVNINVK</sequence>
<evidence type="ECO:0000259" key="3">
    <source>
        <dbReference type="Pfam" id="PF00501"/>
    </source>
</evidence>
<comment type="similarity">
    <text evidence="1">Belongs to the ATP-dependent AMP-binding enzyme family.</text>
</comment>
<evidence type="ECO:0000256" key="1">
    <source>
        <dbReference type="ARBA" id="ARBA00006432"/>
    </source>
</evidence>
<reference evidence="4" key="1">
    <citation type="journal article" date="2014" name="Front. Microbiol.">
        <title>High frequency of phylogenetically diverse reductive dehalogenase-homologous genes in deep subseafloor sedimentary metagenomes.</title>
        <authorList>
            <person name="Kawai M."/>
            <person name="Futagami T."/>
            <person name="Toyoda A."/>
            <person name="Takaki Y."/>
            <person name="Nishi S."/>
            <person name="Hori S."/>
            <person name="Arai W."/>
            <person name="Tsubouchi T."/>
            <person name="Morono Y."/>
            <person name="Uchiyama I."/>
            <person name="Ito T."/>
            <person name="Fujiyama A."/>
            <person name="Inagaki F."/>
            <person name="Takami H."/>
        </authorList>
    </citation>
    <scope>NUCLEOTIDE SEQUENCE</scope>
    <source>
        <strain evidence="4">Expedition CK06-06</strain>
    </source>
</reference>
<evidence type="ECO:0000313" key="4">
    <source>
        <dbReference type="EMBL" id="GAG35325.1"/>
    </source>
</evidence>
<keyword evidence="2" id="KW-0436">Ligase</keyword>
<proteinExistence type="inferred from homology"/>
<evidence type="ECO:0000256" key="2">
    <source>
        <dbReference type="ARBA" id="ARBA00022598"/>
    </source>
</evidence>
<accession>X0WX97</accession>
<feature type="domain" description="AMP-dependent synthetase/ligase" evidence="3">
    <location>
        <begin position="41"/>
        <end position="145"/>
    </location>
</feature>
<dbReference type="EMBL" id="BARS01047002">
    <property type="protein sequence ID" value="GAG35325.1"/>
    <property type="molecule type" value="Genomic_DNA"/>
</dbReference>
<dbReference type="PANTHER" id="PTHR24096:SF149">
    <property type="entry name" value="AMP-BINDING DOMAIN-CONTAINING PROTEIN-RELATED"/>
    <property type="match status" value="1"/>
</dbReference>